<dbReference type="InterPro" id="IPR000782">
    <property type="entry name" value="FAS1_domain"/>
</dbReference>
<keyword evidence="6" id="KW-1185">Reference proteome</keyword>
<gene>
    <name evidence="5" type="ORF">F511_15898</name>
</gene>
<keyword evidence="3" id="KW-0732">Signal</keyword>
<evidence type="ECO:0000259" key="4">
    <source>
        <dbReference type="PROSITE" id="PS50213"/>
    </source>
</evidence>
<dbReference type="Pfam" id="PF02469">
    <property type="entry name" value="Fasciclin"/>
    <property type="match status" value="1"/>
</dbReference>
<dbReference type="AlphaFoldDB" id="A0A2Z7BBS6"/>
<accession>A0A2Z7BBS6</accession>
<evidence type="ECO:0000256" key="3">
    <source>
        <dbReference type="SAM" id="SignalP"/>
    </source>
</evidence>
<dbReference type="PROSITE" id="PS50213">
    <property type="entry name" value="FAS1"/>
    <property type="match status" value="1"/>
</dbReference>
<comment type="similarity">
    <text evidence="1">Belongs to the fasciclin-like AGP family.</text>
</comment>
<name>A0A2Z7BBS6_9LAMI</name>
<dbReference type="SUPFAM" id="SSF82153">
    <property type="entry name" value="FAS1 domain"/>
    <property type="match status" value="1"/>
</dbReference>
<evidence type="ECO:0000256" key="2">
    <source>
        <dbReference type="SAM" id="MobiDB-lite"/>
    </source>
</evidence>
<dbReference type="PANTHER" id="PTHR33985">
    <property type="entry name" value="OS02G0491300 PROTEIN-RELATED"/>
    <property type="match status" value="1"/>
</dbReference>
<dbReference type="Proteomes" id="UP000250235">
    <property type="component" value="Unassembled WGS sequence"/>
</dbReference>
<feature type="chain" id="PRO_5016325199" description="FAS1 domain-containing protein" evidence="3">
    <location>
        <begin position="23"/>
        <end position="268"/>
    </location>
</feature>
<sequence>MSISIFLRHLVIIASIITTSVSLISLTESTLPPSQPPSQPPSHPPAPQKSISKPPPPPPRLPADSQDQNQLNRIVDALIGAGDFAGWANMLSSTDPSSLPLTATFFIPSNDAISESQLPSATANPFLIPYHIVPQRLTFSDLRQLRTHTRLPTLLPSKYILITNNSPSNFTVDDSQITHPDIFVNPAFSLHGIKNVLDYSLYGDNGLLSPPKKNKKRSPRPKAPPPVPPKRNFSGEVIVDLSSSAARSCADFLVIFLVICTVLASRII</sequence>
<protein>
    <recommendedName>
        <fullName evidence="4">FAS1 domain-containing protein</fullName>
    </recommendedName>
</protein>
<evidence type="ECO:0000313" key="5">
    <source>
        <dbReference type="EMBL" id="KZV29366.1"/>
    </source>
</evidence>
<dbReference type="SMART" id="SM00554">
    <property type="entry name" value="FAS1"/>
    <property type="match status" value="1"/>
</dbReference>
<dbReference type="FunFam" id="2.30.180.10:FF:000046">
    <property type="entry name" value="Fasciclin-like arabinogalactan family protein"/>
    <property type="match status" value="1"/>
</dbReference>
<feature type="region of interest" description="Disordered" evidence="2">
    <location>
        <begin position="28"/>
        <end position="66"/>
    </location>
</feature>
<evidence type="ECO:0000256" key="1">
    <source>
        <dbReference type="ARBA" id="ARBA00007843"/>
    </source>
</evidence>
<dbReference type="Gene3D" id="2.30.180.10">
    <property type="entry name" value="FAS1 domain"/>
    <property type="match status" value="1"/>
</dbReference>
<feature type="domain" description="FAS1" evidence="4">
    <location>
        <begin position="71"/>
        <end position="201"/>
    </location>
</feature>
<feature type="signal peptide" evidence="3">
    <location>
        <begin position="1"/>
        <end position="22"/>
    </location>
</feature>
<evidence type="ECO:0000313" key="6">
    <source>
        <dbReference type="Proteomes" id="UP000250235"/>
    </source>
</evidence>
<dbReference type="InterPro" id="IPR036378">
    <property type="entry name" value="FAS1_dom_sf"/>
</dbReference>
<organism evidence="5 6">
    <name type="scientific">Dorcoceras hygrometricum</name>
    <dbReference type="NCBI Taxonomy" id="472368"/>
    <lineage>
        <taxon>Eukaryota</taxon>
        <taxon>Viridiplantae</taxon>
        <taxon>Streptophyta</taxon>
        <taxon>Embryophyta</taxon>
        <taxon>Tracheophyta</taxon>
        <taxon>Spermatophyta</taxon>
        <taxon>Magnoliopsida</taxon>
        <taxon>eudicotyledons</taxon>
        <taxon>Gunneridae</taxon>
        <taxon>Pentapetalae</taxon>
        <taxon>asterids</taxon>
        <taxon>lamiids</taxon>
        <taxon>Lamiales</taxon>
        <taxon>Gesneriaceae</taxon>
        <taxon>Didymocarpoideae</taxon>
        <taxon>Trichosporeae</taxon>
        <taxon>Loxocarpinae</taxon>
        <taxon>Dorcoceras</taxon>
    </lineage>
</organism>
<dbReference type="InterPro" id="IPR052806">
    <property type="entry name" value="Fasciclin-like_AGP"/>
</dbReference>
<reference evidence="5 6" key="1">
    <citation type="journal article" date="2015" name="Proc. Natl. Acad. Sci. U.S.A.">
        <title>The resurrection genome of Boea hygrometrica: A blueprint for survival of dehydration.</title>
        <authorList>
            <person name="Xiao L."/>
            <person name="Yang G."/>
            <person name="Zhang L."/>
            <person name="Yang X."/>
            <person name="Zhao S."/>
            <person name="Ji Z."/>
            <person name="Zhou Q."/>
            <person name="Hu M."/>
            <person name="Wang Y."/>
            <person name="Chen M."/>
            <person name="Xu Y."/>
            <person name="Jin H."/>
            <person name="Xiao X."/>
            <person name="Hu G."/>
            <person name="Bao F."/>
            <person name="Hu Y."/>
            <person name="Wan P."/>
            <person name="Li L."/>
            <person name="Deng X."/>
            <person name="Kuang T."/>
            <person name="Xiang C."/>
            <person name="Zhu J.K."/>
            <person name="Oliver M.J."/>
            <person name="He Y."/>
        </authorList>
    </citation>
    <scope>NUCLEOTIDE SEQUENCE [LARGE SCALE GENOMIC DNA]</scope>
    <source>
        <strain evidence="6">cv. XS01</strain>
    </source>
</reference>
<dbReference type="OrthoDB" id="2015130at2759"/>
<feature type="compositionally biased region" description="Pro residues" evidence="2">
    <location>
        <begin position="33"/>
        <end position="61"/>
    </location>
</feature>
<feature type="region of interest" description="Disordered" evidence="2">
    <location>
        <begin position="209"/>
        <end position="231"/>
    </location>
</feature>
<proteinExistence type="inferred from homology"/>
<dbReference type="PANTHER" id="PTHR33985:SF5">
    <property type="entry name" value="FASCICLIN-LIKE ARABINOGALACTAN FAMILY PROTEIN"/>
    <property type="match status" value="1"/>
</dbReference>
<dbReference type="EMBL" id="KV009380">
    <property type="protein sequence ID" value="KZV29366.1"/>
    <property type="molecule type" value="Genomic_DNA"/>
</dbReference>